<keyword evidence="1" id="KW-0677">Repeat</keyword>
<dbReference type="EMBL" id="NIVC01000195">
    <property type="protein sequence ID" value="PAA88324.1"/>
    <property type="molecule type" value="Genomic_DNA"/>
</dbReference>
<name>A0A267GSB3_9PLAT</name>
<evidence type="ECO:0000256" key="1">
    <source>
        <dbReference type="ARBA" id="ARBA00022737"/>
    </source>
</evidence>
<dbReference type="GO" id="GO:0051059">
    <property type="term" value="F:NF-kappaB binding"/>
    <property type="evidence" value="ECO:0007669"/>
    <property type="project" value="TreeGrafter"/>
</dbReference>
<evidence type="ECO:0008006" key="6">
    <source>
        <dbReference type="Google" id="ProtNLM"/>
    </source>
</evidence>
<evidence type="ECO:0000256" key="2">
    <source>
        <dbReference type="ARBA" id="ARBA00023043"/>
    </source>
</evidence>
<dbReference type="InterPro" id="IPR002110">
    <property type="entry name" value="Ankyrin_rpt"/>
</dbReference>
<proteinExistence type="predicted"/>
<organism evidence="4 5">
    <name type="scientific">Macrostomum lignano</name>
    <dbReference type="NCBI Taxonomy" id="282301"/>
    <lineage>
        <taxon>Eukaryota</taxon>
        <taxon>Metazoa</taxon>
        <taxon>Spiralia</taxon>
        <taxon>Lophotrochozoa</taxon>
        <taxon>Platyhelminthes</taxon>
        <taxon>Rhabditophora</taxon>
        <taxon>Macrostomorpha</taxon>
        <taxon>Macrostomida</taxon>
        <taxon>Macrostomidae</taxon>
        <taxon>Macrostomum</taxon>
    </lineage>
</organism>
<feature type="compositionally biased region" description="Low complexity" evidence="3">
    <location>
        <begin position="756"/>
        <end position="771"/>
    </location>
</feature>
<keyword evidence="5" id="KW-1185">Reference proteome</keyword>
<comment type="caution">
    <text evidence="4">The sequence shown here is derived from an EMBL/GenBank/DDBJ whole genome shotgun (WGS) entry which is preliminary data.</text>
</comment>
<dbReference type="PANTHER" id="PTHR46680:SF3">
    <property type="entry name" value="NF-KAPPA-B INHIBITOR CACTUS"/>
    <property type="match status" value="1"/>
</dbReference>
<dbReference type="GO" id="GO:0005829">
    <property type="term" value="C:cytosol"/>
    <property type="evidence" value="ECO:0007669"/>
    <property type="project" value="TreeGrafter"/>
</dbReference>
<dbReference type="OrthoDB" id="432281at2759"/>
<protein>
    <recommendedName>
        <fullName evidence="6">ANK_REP_REGION domain-containing protein</fullName>
    </recommendedName>
</protein>
<evidence type="ECO:0000313" key="5">
    <source>
        <dbReference type="Proteomes" id="UP000215902"/>
    </source>
</evidence>
<dbReference type="AlphaFoldDB" id="A0A267GSB3"/>
<dbReference type="InterPro" id="IPR036770">
    <property type="entry name" value="Ankyrin_rpt-contain_sf"/>
</dbReference>
<reference evidence="4 5" key="1">
    <citation type="submission" date="2017-06" db="EMBL/GenBank/DDBJ databases">
        <title>A platform for efficient transgenesis in Macrostomum lignano, a flatworm model organism for stem cell research.</title>
        <authorList>
            <person name="Berezikov E."/>
        </authorList>
    </citation>
    <scope>NUCLEOTIDE SEQUENCE [LARGE SCALE GENOMIC DNA]</scope>
    <source>
        <strain evidence="4">DV1</strain>
        <tissue evidence="4">Whole organism</tissue>
    </source>
</reference>
<dbReference type="STRING" id="282301.A0A267GSB3"/>
<gene>
    <name evidence="4" type="ORF">BOX15_Mlig022599g4</name>
</gene>
<dbReference type="Gene3D" id="1.25.40.20">
    <property type="entry name" value="Ankyrin repeat-containing domain"/>
    <property type="match status" value="2"/>
</dbReference>
<dbReference type="SMART" id="SM00248">
    <property type="entry name" value="ANK"/>
    <property type="match status" value="3"/>
</dbReference>
<keyword evidence="2" id="KW-0040">ANK repeat</keyword>
<accession>A0A267GSB3</accession>
<feature type="compositionally biased region" description="Basic residues" evidence="3">
    <location>
        <begin position="808"/>
        <end position="841"/>
    </location>
</feature>
<dbReference type="SUPFAM" id="SSF48403">
    <property type="entry name" value="Ankyrin repeat"/>
    <property type="match status" value="1"/>
</dbReference>
<feature type="compositionally biased region" description="Acidic residues" evidence="3">
    <location>
        <begin position="47"/>
        <end position="61"/>
    </location>
</feature>
<feature type="region of interest" description="Disordered" evidence="3">
    <location>
        <begin position="1"/>
        <end position="70"/>
    </location>
</feature>
<sequence>MTHKDDPQQEDEAAVSPAGSASELQQKRPDTAEDPPAAEEPPAAEPEAGEEEEFADEEAVEPQEPPPPTAMEEMKEILVGLTDEGLDRLHELIPQLSEAEVNFKDKNGNGWLHWLTVSKNLQSLDPGRLVSLVYAYSLAGINYNMRNLTKNTALHFAVACSAPLPLINALLKIGVDPGFANSKGRTARTCTTNRAVLKTLEMFTPPLDEAIKEGDMQQVAELVSYWVKVTNYHLDISKRHPEIRDYLVEMRPTVTLVHRCLAGDASALRAALEENPDLRLDLDDESRLNEDGSADRQPLLRQLIDCQYSLEAAQLLLERTRPDVDFQVRFREDEEDGSMMVPFWIAFKASNHVNKDILLPLVQNCVDYKTSLASLDHEIMLAFLAQEREIFDHLVKMGYQFWKPDSRMRTLADQAMLNELKRRDEFDASAILDSLEELDAALLPALRAMSDEKLRATCLGAGYWPCVGWRTLAKLRHSKAKADKKLAQRLEQIEKVWILYRNLRKLTILGNTAGFRDTATQEACEVVDKKGQSLIHWAVIYERRFILKHILDKHPGQVDLRDHSTRTALHYAQGIDEEFMYNNLVRAGADPELPDNSASAGSDNRKSTGYPLLSNADMVKSHYRQAIKVERKDTSGHSHYLLAVYLSLCDAIEKNNEELFDQITETFWPDLAFEALAKLNKTFPNQPHRFRNLITLCIEKEREEFGRRLLKAGIPVPSEVHSGDQTLQADEFARTAGMDQLADDIERQRNNRRSEASGAAAAAAAAAPNSAGDTRQPPRSDDFSDEGETIVSVDTQNSGATPEEPVKKPKKKKKKHHHHGDKAKGARARRRPRTTRWRRARSAPFSDSLAELFLLLSPLSTHRLST</sequence>
<feature type="region of interest" description="Disordered" evidence="3">
    <location>
        <begin position="749"/>
        <end position="842"/>
    </location>
</feature>
<dbReference type="GO" id="GO:0071356">
    <property type="term" value="P:cellular response to tumor necrosis factor"/>
    <property type="evidence" value="ECO:0007669"/>
    <property type="project" value="TreeGrafter"/>
</dbReference>
<dbReference type="InterPro" id="IPR051070">
    <property type="entry name" value="NF-kappa-B_inhibitor"/>
</dbReference>
<evidence type="ECO:0000256" key="3">
    <source>
        <dbReference type="SAM" id="MobiDB-lite"/>
    </source>
</evidence>
<dbReference type="PANTHER" id="PTHR46680">
    <property type="entry name" value="NF-KAPPA-B INHIBITOR ALPHA"/>
    <property type="match status" value="1"/>
</dbReference>
<evidence type="ECO:0000313" key="4">
    <source>
        <dbReference type="EMBL" id="PAA88324.1"/>
    </source>
</evidence>
<dbReference type="Proteomes" id="UP000215902">
    <property type="component" value="Unassembled WGS sequence"/>
</dbReference>